<name>A0A367YQJ4_9ACTN</name>
<sequence length="368" mass="39087">MPGVSHPDPTPPPGPLHLRDVVLVETGERTDLWVADGRLVDGPVAGATTVAEGGWVLPGLVDAHCHIGLEAAGAVDRARAEQHALTERAAGVLLLRDAGSPADTRWIDDRDDLPRVVRAGRHIARPRRYLRDYADEVEPDGLVAAVERQAARGDGWIKLVGDWIDRSVGDLTPLWPADVAAAAVARAHELGCRVTVHVFSEQAVAELVAAGVDGVEHGTGLTDDVIAQMAERQVALVPTLVQLENFPRFAAQGREKFPRYAAHMDDLHARRFDTIGRAVEAGVPVYAGTDAGGFLPHGIIAREVAALARLAGPETALGAASWRAREWLGHPGLTPGAPADLVVLGADPRVEPGVLASPRRVVLRGRVV</sequence>
<dbReference type="PANTHER" id="PTHR43135:SF4">
    <property type="entry name" value="AMIDOHYDROLASE-RELATED DOMAIN-CONTAINING PROTEIN"/>
    <property type="match status" value="1"/>
</dbReference>
<reference evidence="2 3" key="1">
    <citation type="submission" date="2018-07" db="EMBL/GenBank/DDBJ databases">
        <title>Desertimonas flava gen. nov. sp. nov.</title>
        <authorList>
            <person name="Liu S."/>
        </authorList>
    </citation>
    <scope>NUCLEOTIDE SEQUENCE [LARGE SCALE GENOMIC DNA]</scope>
    <source>
        <strain evidence="2 3">16Sb5-5</strain>
    </source>
</reference>
<dbReference type="InterPro" id="IPR006680">
    <property type="entry name" value="Amidohydro-rel"/>
</dbReference>
<gene>
    <name evidence="2" type="ORF">DT076_17415</name>
</gene>
<evidence type="ECO:0000313" key="2">
    <source>
        <dbReference type="EMBL" id="RCK68165.1"/>
    </source>
</evidence>
<feature type="domain" description="Amidohydrolase-related" evidence="1">
    <location>
        <begin position="55"/>
        <end position="357"/>
    </location>
</feature>
<keyword evidence="2" id="KW-0378">Hydrolase</keyword>
<evidence type="ECO:0000313" key="3">
    <source>
        <dbReference type="Proteomes" id="UP000252770"/>
    </source>
</evidence>
<comment type="caution">
    <text evidence="2">The sequence shown here is derived from an EMBL/GenBank/DDBJ whole genome shotgun (WGS) entry which is preliminary data.</text>
</comment>
<protein>
    <submittedName>
        <fullName evidence="2">Amidohydrolase</fullName>
    </submittedName>
</protein>
<organism evidence="2 3">
    <name type="scientific">Desertihabitans brevis</name>
    <dbReference type="NCBI Taxonomy" id="2268447"/>
    <lineage>
        <taxon>Bacteria</taxon>
        <taxon>Bacillati</taxon>
        <taxon>Actinomycetota</taxon>
        <taxon>Actinomycetes</taxon>
        <taxon>Propionibacteriales</taxon>
        <taxon>Propionibacteriaceae</taxon>
        <taxon>Desertihabitans</taxon>
    </lineage>
</organism>
<dbReference type="AlphaFoldDB" id="A0A367YQJ4"/>
<dbReference type="Proteomes" id="UP000252770">
    <property type="component" value="Unassembled WGS sequence"/>
</dbReference>
<accession>A0A367YQJ4</accession>
<dbReference type="PANTHER" id="PTHR43135">
    <property type="entry name" value="ALPHA-D-RIBOSE 1-METHYLPHOSPHONATE 5-TRIPHOSPHATE DIPHOSPHATASE"/>
    <property type="match status" value="1"/>
</dbReference>
<dbReference type="Pfam" id="PF01979">
    <property type="entry name" value="Amidohydro_1"/>
    <property type="match status" value="1"/>
</dbReference>
<proteinExistence type="predicted"/>
<dbReference type="InterPro" id="IPR032466">
    <property type="entry name" value="Metal_Hydrolase"/>
</dbReference>
<keyword evidence="3" id="KW-1185">Reference proteome</keyword>
<dbReference type="InterPro" id="IPR011059">
    <property type="entry name" value="Metal-dep_hydrolase_composite"/>
</dbReference>
<dbReference type="Gene3D" id="3.20.20.140">
    <property type="entry name" value="Metal-dependent hydrolases"/>
    <property type="match status" value="1"/>
</dbReference>
<evidence type="ECO:0000259" key="1">
    <source>
        <dbReference type="Pfam" id="PF01979"/>
    </source>
</evidence>
<dbReference type="Gene3D" id="2.30.40.10">
    <property type="entry name" value="Urease, subunit C, domain 1"/>
    <property type="match status" value="1"/>
</dbReference>
<dbReference type="EMBL" id="QOUI01000013">
    <property type="protein sequence ID" value="RCK68165.1"/>
    <property type="molecule type" value="Genomic_DNA"/>
</dbReference>
<dbReference type="InterPro" id="IPR051781">
    <property type="entry name" value="Metallo-dep_Hydrolase"/>
</dbReference>
<dbReference type="GO" id="GO:0016810">
    <property type="term" value="F:hydrolase activity, acting on carbon-nitrogen (but not peptide) bonds"/>
    <property type="evidence" value="ECO:0007669"/>
    <property type="project" value="InterPro"/>
</dbReference>
<dbReference type="SUPFAM" id="SSF51556">
    <property type="entry name" value="Metallo-dependent hydrolases"/>
    <property type="match status" value="1"/>
</dbReference>